<keyword evidence="1" id="KW-0620">Polyamine biosynthesis</keyword>
<dbReference type="AlphaFoldDB" id="A0A239KRT1"/>
<evidence type="ECO:0000313" key="4">
    <source>
        <dbReference type="Proteomes" id="UP000198284"/>
    </source>
</evidence>
<name>A0A239KRT1_9BURK</name>
<feature type="transmembrane region" description="Helical" evidence="2">
    <location>
        <begin position="221"/>
        <end position="241"/>
    </location>
</feature>
<feature type="transmembrane region" description="Helical" evidence="2">
    <location>
        <begin position="306"/>
        <end position="325"/>
    </location>
</feature>
<dbReference type="GO" id="GO:0006596">
    <property type="term" value="P:polyamine biosynthetic process"/>
    <property type="evidence" value="ECO:0007669"/>
    <property type="project" value="UniProtKB-KW"/>
</dbReference>
<keyword evidence="2" id="KW-0812">Transmembrane</keyword>
<dbReference type="PANTHER" id="PTHR43317:SF1">
    <property type="entry name" value="THERMOSPERMINE SYNTHASE ACAULIS5"/>
    <property type="match status" value="1"/>
</dbReference>
<reference evidence="3 4" key="1">
    <citation type="submission" date="2017-06" db="EMBL/GenBank/DDBJ databases">
        <authorList>
            <person name="Kim H.J."/>
            <person name="Triplett B.A."/>
        </authorList>
    </citation>
    <scope>NUCLEOTIDE SEQUENCE [LARGE SCALE GENOMIC DNA]</scope>
    <source>
        <strain evidence="3 4">U15</strain>
    </source>
</reference>
<feature type="transmembrane region" description="Helical" evidence="2">
    <location>
        <begin position="36"/>
        <end position="56"/>
    </location>
</feature>
<sequence>MTRLLFAATIFCSAFLLFLIQPIVSKHILPWFGGSASVWATCMVFFQVTLLAGYAYADWITRHLPPRLQAGLHLSLLAVSALTFSVLAGPDWKPHGSEDPAWRILLLLSASIGLPYFLLSTTGPLIQAWASRLQISAAVYRFYSLSNLASLAALVSYPFLIEPHAAVSTQASVWSGGYVLFTLLCTGCTLSLVRRAAAGSVETEAGKHAADEPAPGWRRQLLWLALSAAGSWLLLAVTNHITQNIAAIPFLWLLPLTLYLLSFVLCFESDRWYARRRFMLPTALVLGACAWGLQNHAVAFNAKLAVPLYAGGLFLACMCLHGELAQMRPAPRHLTRFYLMLSLGGAIGGIGVGLLAPRLLASYYELGLGLAAAALLALLLPRRTLLLAGGAAALALFCGFFLTKQISQGLREARRMERSFYGALRTQDVLAADGRSVVRQFLHGSIKHGEQYLAAERRREPTTYYGPDSGIGLALDLRQGPRRLGLIGLGTGTLAAYGRKGDVFRFYELDPHVLHLAQTEFSFMRDSAARIETVMGDARLSMEKEAPQGFDILAVDAFSGDAIPVHLLTREAIALYLRHVKPDGIIAFHVTNRFLALAPVVERLAEEAGLASVLISDDAEGTGFAVTDWVLVSRDAQALNDAFDEASSPIESIPGLGVWRDDYNNLFQVLK</sequence>
<dbReference type="InterPro" id="IPR029063">
    <property type="entry name" value="SAM-dependent_MTases_sf"/>
</dbReference>
<keyword evidence="2" id="KW-1133">Transmembrane helix</keyword>
<feature type="transmembrane region" description="Helical" evidence="2">
    <location>
        <begin position="140"/>
        <end position="161"/>
    </location>
</feature>
<dbReference type="PANTHER" id="PTHR43317">
    <property type="entry name" value="THERMOSPERMINE SYNTHASE ACAULIS5"/>
    <property type="match status" value="1"/>
</dbReference>
<keyword evidence="2" id="KW-0472">Membrane</keyword>
<evidence type="ECO:0008006" key="5">
    <source>
        <dbReference type="Google" id="ProtNLM"/>
    </source>
</evidence>
<organism evidence="3 4">
    <name type="scientific">Noviherbaspirillum humi</name>
    <dbReference type="NCBI Taxonomy" id="1688639"/>
    <lineage>
        <taxon>Bacteria</taxon>
        <taxon>Pseudomonadati</taxon>
        <taxon>Pseudomonadota</taxon>
        <taxon>Betaproteobacteria</taxon>
        <taxon>Burkholderiales</taxon>
        <taxon>Oxalobacteraceae</taxon>
        <taxon>Noviherbaspirillum</taxon>
    </lineage>
</organism>
<feature type="transmembrane region" description="Helical" evidence="2">
    <location>
        <begin position="173"/>
        <end position="193"/>
    </location>
</feature>
<feature type="transmembrane region" description="Helical" evidence="2">
    <location>
        <begin position="362"/>
        <end position="380"/>
    </location>
</feature>
<accession>A0A239KRT1</accession>
<dbReference type="NCBIfam" id="NF037959">
    <property type="entry name" value="MFS_SpdSyn"/>
    <property type="match status" value="1"/>
</dbReference>
<dbReference type="SUPFAM" id="SSF53335">
    <property type="entry name" value="S-adenosyl-L-methionine-dependent methyltransferases"/>
    <property type="match status" value="1"/>
</dbReference>
<feature type="transmembrane region" description="Helical" evidence="2">
    <location>
        <begin position="385"/>
        <end position="402"/>
    </location>
</feature>
<dbReference type="Proteomes" id="UP000198284">
    <property type="component" value="Unassembled WGS sequence"/>
</dbReference>
<evidence type="ECO:0000256" key="2">
    <source>
        <dbReference type="SAM" id="Phobius"/>
    </source>
</evidence>
<gene>
    <name evidence="3" type="ORF">SAMN06265795_1177</name>
</gene>
<feature type="transmembrane region" description="Helical" evidence="2">
    <location>
        <begin position="337"/>
        <end position="356"/>
    </location>
</feature>
<feature type="transmembrane region" description="Helical" evidence="2">
    <location>
        <begin position="68"/>
        <end position="89"/>
    </location>
</feature>
<feature type="transmembrane region" description="Helical" evidence="2">
    <location>
        <begin position="247"/>
        <end position="266"/>
    </location>
</feature>
<evidence type="ECO:0000313" key="3">
    <source>
        <dbReference type="EMBL" id="SNT20378.1"/>
    </source>
</evidence>
<dbReference type="OrthoDB" id="9761985at2"/>
<evidence type="ECO:0000256" key="1">
    <source>
        <dbReference type="ARBA" id="ARBA00023115"/>
    </source>
</evidence>
<dbReference type="Gene3D" id="3.40.50.150">
    <property type="entry name" value="Vaccinia Virus protein VP39"/>
    <property type="match status" value="1"/>
</dbReference>
<dbReference type="EMBL" id="FZOT01000017">
    <property type="protein sequence ID" value="SNT20378.1"/>
    <property type="molecule type" value="Genomic_DNA"/>
</dbReference>
<feature type="transmembrane region" description="Helical" evidence="2">
    <location>
        <begin position="101"/>
        <end position="119"/>
    </location>
</feature>
<proteinExistence type="predicted"/>
<feature type="transmembrane region" description="Helical" evidence="2">
    <location>
        <begin position="278"/>
        <end position="294"/>
    </location>
</feature>
<protein>
    <recommendedName>
        <fullName evidence="5">Spermidine synthase</fullName>
    </recommendedName>
</protein>
<dbReference type="RefSeq" id="WP_089401010.1">
    <property type="nucleotide sequence ID" value="NZ_FZOT01000017.1"/>
</dbReference>
<keyword evidence="4" id="KW-1185">Reference proteome</keyword>